<dbReference type="EMBL" id="AKCT01000254">
    <property type="protein sequence ID" value="EKV08165.1"/>
    <property type="molecule type" value="Genomic_DNA"/>
</dbReference>
<evidence type="ECO:0000313" key="2">
    <source>
        <dbReference type="Proteomes" id="UP000009882"/>
    </source>
</evidence>
<sequence>MDIQHIKRRFSRVTSTSIFCGPNIVPDQTVTPCPKVNSDERSNPNVLHQLIYSR</sequence>
<gene>
    <name evidence="1" type="ORF">PDIG_69300</name>
</gene>
<dbReference type="Proteomes" id="UP000009882">
    <property type="component" value="Unassembled WGS sequence"/>
</dbReference>
<accession>K9FFC4</accession>
<protein>
    <submittedName>
        <fullName evidence="1">Uncharacterized protein</fullName>
    </submittedName>
</protein>
<name>K9FFC4_PEND2</name>
<reference evidence="2" key="1">
    <citation type="journal article" date="2012" name="BMC Genomics">
        <title>Genome sequence of the necrotrophic fungus Penicillium digitatum, the main postharvest pathogen of citrus.</title>
        <authorList>
            <person name="Marcet-Houben M."/>
            <person name="Ballester A.-R."/>
            <person name="de la Fuente B."/>
            <person name="Harries E."/>
            <person name="Marcos J.F."/>
            <person name="Gonzalez-Candelas L."/>
            <person name="Gabaldon T."/>
        </authorList>
    </citation>
    <scope>NUCLEOTIDE SEQUENCE [LARGE SCALE GENOMIC DNA]</scope>
    <source>
        <strain evidence="2">PHI26 / CECT 20796</strain>
    </source>
</reference>
<dbReference type="HOGENOM" id="CLU_3051057_0_0_1"/>
<evidence type="ECO:0000313" key="1">
    <source>
        <dbReference type="EMBL" id="EKV08165.1"/>
    </source>
</evidence>
<proteinExistence type="predicted"/>
<keyword evidence="2" id="KW-1185">Reference proteome</keyword>
<organism evidence="1 2">
    <name type="scientific">Penicillium digitatum (strain PHI26 / CECT 20796)</name>
    <name type="common">Green mold</name>
    <dbReference type="NCBI Taxonomy" id="1170229"/>
    <lineage>
        <taxon>Eukaryota</taxon>
        <taxon>Fungi</taxon>
        <taxon>Dikarya</taxon>
        <taxon>Ascomycota</taxon>
        <taxon>Pezizomycotina</taxon>
        <taxon>Eurotiomycetes</taxon>
        <taxon>Eurotiomycetidae</taxon>
        <taxon>Eurotiales</taxon>
        <taxon>Aspergillaceae</taxon>
        <taxon>Penicillium</taxon>
    </lineage>
</organism>
<comment type="caution">
    <text evidence="1">The sequence shown here is derived from an EMBL/GenBank/DDBJ whole genome shotgun (WGS) entry which is preliminary data.</text>
</comment>
<dbReference type="InParanoid" id="K9FFC4"/>
<dbReference type="AlphaFoldDB" id="K9FFC4"/>